<name>A0A558D7J9_9GAMM</name>
<protein>
    <submittedName>
        <fullName evidence="6">GFA family protein</fullName>
    </submittedName>
</protein>
<dbReference type="PANTHER" id="PTHR33337:SF40">
    <property type="entry name" value="CENP-V_GFA DOMAIN-CONTAINING PROTEIN-RELATED"/>
    <property type="match status" value="1"/>
</dbReference>
<dbReference type="AlphaFoldDB" id="A0A558D7J9"/>
<feature type="domain" description="CENP-V/GFA" evidence="5">
    <location>
        <begin position="4"/>
        <end position="115"/>
    </location>
</feature>
<evidence type="ECO:0000313" key="7">
    <source>
        <dbReference type="Proteomes" id="UP000317355"/>
    </source>
</evidence>
<keyword evidence="4" id="KW-0456">Lyase</keyword>
<evidence type="ECO:0000256" key="2">
    <source>
        <dbReference type="ARBA" id="ARBA00022723"/>
    </source>
</evidence>
<dbReference type="PROSITE" id="PS51891">
    <property type="entry name" value="CENP_V_GFA"/>
    <property type="match status" value="1"/>
</dbReference>
<dbReference type="SUPFAM" id="SSF51316">
    <property type="entry name" value="Mss4-like"/>
    <property type="match status" value="1"/>
</dbReference>
<reference evidence="6 7" key="1">
    <citation type="submission" date="2019-07" db="EMBL/GenBank/DDBJ databases">
        <title>The pathways for chlorine oxyanion respiration interact through the shared metabolite chlorate.</title>
        <authorList>
            <person name="Barnum T.P."/>
            <person name="Cheng Y."/>
            <person name="Hill K.A."/>
            <person name="Lucas L.N."/>
            <person name="Carlson H.K."/>
            <person name="Coates J.D."/>
        </authorList>
    </citation>
    <scope>NUCLEOTIDE SEQUENCE [LARGE SCALE GENOMIC DNA]</scope>
    <source>
        <strain evidence="6">BK-3</strain>
    </source>
</reference>
<dbReference type="Proteomes" id="UP000317355">
    <property type="component" value="Unassembled WGS sequence"/>
</dbReference>
<evidence type="ECO:0000256" key="3">
    <source>
        <dbReference type="ARBA" id="ARBA00022833"/>
    </source>
</evidence>
<dbReference type="GO" id="GO:0046872">
    <property type="term" value="F:metal ion binding"/>
    <property type="evidence" value="ECO:0007669"/>
    <property type="project" value="UniProtKB-KW"/>
</dbReference>
<evidence type="ECO:0000256" key="1">
    <source>
        <dbReference type="ARBA" id="ARBA00005495"/>
    </source>
</evidence>
<evidence type="ECO:0000256" key="4">
    <source>
        <dbReference type="ARBA" id="ARBA00023239"/>
    </source>
</evidence>
<keyword evidence="2" id="KW-0479">Metal-binding</keyword>
<proteinExistence type="inferred from homology"/>
<accession>A0A558D7J9</accession>
<organism evidence="6 7">
    <name type="scientific">Sedimenticola thiotaurini</name>
    <dbReference type="NCBI Taxonomy" id="1543721"/>
    <lineage>
        <taxon>Bacteria</taxon>
        <taxon>Pseudomonadati</taxon>
        <taxon>Pseudomonadota</taxon>
        <taxon>Gammaproteobacteria</taxon>
        <taxon>Chromatiales</taxon>
        <taxon>Sedimenticolaceae</taxon>
        <taxon>Sedimenticola</taxon>
    </lineage>
</organism>
<dbReference type="GO" id="GO:0016846">
    <property type="term" value="F:carbon-sulfur lyase activity"/>
    <property type="evidence" value="ECO:0007669"/>
    <property type="project" value="InterPro"/>
</dbReference>
<dbReference type="PANTHER" id="PTHR33337">
    <property type="entry name" value="GFA DOMAIN-CONTAINING PROTEIN"/>
    <property type="match status" value="1"/>
</dbReference>
<comment type="similarity">
    <text evidence="1">Belongs to the Gfa family.</text>
</comment>
<dbReference type="EMBL" id="VMRY01000016">
    <property type="protein sequence ID" value="TVT56943.1"/>
    <property type="molecule type" value="Genomic_DNA"/>
</dbReference>
<dbReference type="InterPro" id="IPR006913">
    <property type="entry name" value="CENP-V/GFA"/>
</dbReference>
<comment type="caution">
    <text evidence="6">The sequence shown here is derived from an EMBL/GenBank/DDBJ whole genome shotgun (WGS) entry which is preliminary data.</text>
</comment>
<evidence type="ECO:0000313" key="6">
    <source>
        <dbReference type="EMBL" id="TVT56943.1"/>
    </source>
</evidence>
<dbReference type="Gene3D" id="3.90.1590.10">
    <property type="entry name" value="glutathione-dependent formaldehyde- activating enzyme (gfa)"/>
    <property type="match status" value="1"/>
</dbReference>
<sequence length="135" mass="15090">MSKQKGGCLCGAVTYEVEGPFDQFHLCHCSRCRKSTGSAHASNIFTKPDNITWLTGKSLIKRFDLPTAERFARCFCTECGSGVPYLSRNGLALIIPAGSLDSDPEIRPQDNIFWQDRACWYDDALTAPRFDEYPS</sequence>
<dbReference type="Pfam" id="PF04828">
    <property type="entry name" value="GFA"/>
    <property type="match status" value="1"/>
</dbReference>
<gene>
    <name evidence="6" type="ORF">FHK82_06410</name>
</gene>
<evidence type="ECO:0000259" key="5">
    <source>
        <dbReference type="PROSITE" id="PS51891"/>
    </source>
</evidence>
<keyword evidence="3" id="KW-0862">Zinc</keyword>
<dbReference type="InterPro" id="IPR011057">
    <property type="entry name" value="Mss4-like_sf"/>
</dbReference>